<reference evidence="2" key="1">
    <citation type="submission" date="2016-10" db="EMBL/GenBank/DDBJ databases">
        <authorList>
            <person name="Varghese N."/>
            <person name="Submissions S."/>
        </authorList>
    </citation>
    <scope>NUCLEOTIDE SEQUENCE [LARGE SCALE GENOMIC DNA]</scope>
    <source>
        <strain evidence="2">DSM 25811 / CCM 8410 / LMG 26954 / E90</strain>
    </source>
</reference>
<evidence type="ECO:0000313" key="1">
    <source>
        <dbReference type="EMBL" id="SDD96949.1"/>
    </source>
</evidence>
<dbReference type="RefSeq" id="WP_143019880.1">
    <property type="nucleotide sequence ID" value="NZ_FMZO01000017.1"/>
</dbReference>
<sequence>MKKLFTVLLLAVVWTACNKDKDVEAVPEKTYLLKKRSHVQGRSAWSIEYTFDANGKMLQCISAGSLSNYVLTASRDDHNRIVRADFDNAAYGYRTYEYDAGGNLSRVNFYSLPGGAIYAYTIYNFTATGYEAVRYNPSGTLNGKDVYQFTADKKNIALQKTYNASGIQTQEKTFTYTNKRSEYYVEPERAMQILSSGFCNQNGTASVTTKTLPAGSSYSEARSQTYNADGYAISSQATYTNEFEDLKNDFELINGDFKK</sequence>
<dbReference type="STRING" id="1285928.SAMN04487894_11735"/>
<dbReference type="EMBL" id="FMZO01000017">
    <property type="protein sequence ID" value="SDD96949.1"/>
    <property type="molecule type" value="Genomic_DNA"/>
</dbReference>
<evidence type="ECO:0000313" key="2">
    <source>
        <dbReference type="Proteomes" id="UP000198757"/>
    </source>
</evidence>
<dbReference type="Proteomes" id="UP000198757">
    <property type="component" value="Unassembled WGS sequence"/>
</dbReference>
<dbReference type="OrthoDB" id="664300at2"/>
<dbReference type="PROSITE" id="PS51257">
    <property type="entry name" value="PROKAR_LIPOPROTEIN"/>
    <property type="match status" value="1"/>
</dbReference>
<gene>
    <name evidence="1" type="ORF">SAMN04487894_11735</name>
</gene>
<accession>A0A1G6Z2R7</accession>
<proteinExistence type="predicted"/>
<protein>
    <submittedName>
        <fullName evidence="1">Uncharacterized protein</fullName>
    </submittedName>
</protein>
<dbReference type="AlphaFoldDB" id="A0A1G6Z2R7"/>
<keyword evidence="2" id="KW-1185">Reference proteome</keyword>
<organism evidence="1 2">
    <name type="scientific">Niabella drilacis (strain DSM 25811 / CCM 8410 / CCUG 62505 / LMG 26954 / E90)</name>
    <dbReference type="NCBI Taxonomy" id="1285928"/>
    <lineage>
        <taxon>Bacteria</taxon>
        <taxon>Pseudomonadati</taxon>
        <taxon>Bacteroidota</taxon>
        <taxon>Chitinophagia</taxon>
        <taxon>Chitinophagales</taxon>
        <taxon>Chitinophagaceae</taxon>
        <taxon>Niabella</taxon>
    </lineage>
</organism>
<name>A0A1G6Z2R7_NIADE</name>